<accession>A0ABS2IQQ6</accession>
<evidence type="ECO:0008006" key="4">
    <source>
        <dbReference type="Google" id="ProtNLM"/>
    </source>
</evidence>
<sequence>MSVAPWSPSERPDPAPQRASKIAPTDCAPLATMTPSASIETPPRGRVQVHMRHFRAAIPLTILAVVAAMVTTGSPASAADSFDVTLKSWAYLDSQNPDAKVVDAAVAPPVGTSRDEADRTHIYRSYFTYDLTTLKGTVVHSSYLWTNEKTVVDCSAPATIEVWRTRPVKSNTTWLRPPAEIEKLLTAKRGAGAAYCPGYLGFDMVATLNAALSRGEKSITLEFRVAADQEGVGWTGRTFDKPVLSVTVNHPPTVTDLKLKYPDRPCGTLAKPSPAARNTVFSATPSDADEGDHPTVLYAIWPVDHPDQRREFHDYYGTDLSQYADGTVLAWQAQASDYYDQGPWSRTCYLVMDLTAPADPPKVSSRTYPEGDSPGGGTGIEGTFRFDGAGDRDVVAFTWRDSMGYSGQVPARHPGGRATLKYTPKLRLITDLYVASVDAAGNRGPEKNYRFRVAETAPRVDVVVQGVGLPSTITFIASKPETTAFGYQLKDGAEVRLPAVDGKATGPVTFTTTGMIEVAVRSYANNKLIGQETLQVWVTDAPGIESAEFNLDTDQVAGKVGSFRFTPHSNDVVAYEYNLDDEWKTIPAADDDTAVLPWTATPGWHSMVVRSVRADGSTSMEADYQFNIIDNRPTAYANELSIWPRRDGVGVPLSVELQSRLPNLTGFVYRFDGGAEQTVPTGGDPYALITVTPTHAGDNTVVVQALLSDGSRSPATTYTFGIWSGPVVTQTPEGDGTVGRTVTFTFHPGLPDVASYRYSFNSADEETIQAGPDGTATVTYTPGSWGYNDVRVTSVGADGTESDLRIAPFSVRDNKVAVYSTYDWSRVGIGWTGYFYFSTQLFGEVTEYHYRVNDGPEQILPASADGTATRVAVPFERNGTNTLHVQSLTAGGELSPVTDYDFTVGDAPYVVSAQYPSGTWSGGAGVPGTFEFSGGTAGIVSFSWQIDDGPSTDVPADSQGRASITYTPAQNFETHTLSVTGHKADGTHTDVTRYSIYVSNGT</sequence>
<name>A0ABS2IQQ6_9ACTN</name>
<gene>
    <name evidence="2" type="ORF">JQX11_06750</name>
</gene>
<dbReference type="EMBL" id="JAFEUC010000002">
    <property type="protein sequence ID" value="MBM7076045.1"/>
    <property type="molecule type" value="Genomic_DNA"/>
</dbReference>
<proteinExistence type="predicted"/>
<evidence type="ECO:0000256" key="1">
    <source>
        <dbReference type="SAM" id="MobiDB-lite"/>
    </source>
</evidence>
<protein>
    <recommendedName>
        <fullName evidence="4">PKD domain-containing protein</fullName>
    </recommendedName>
</protein>
<feature type="region of interest" description="Disordered" evidence="1">
    <location>
        <begin position="1"/>
        <end position="21"/>
    </location>
</feature>
<organism evidence="2 3">
    <name type="scientific">Micromonospora humida</name>
    <dbReference type="NCBI Taxonomy" id="2809018"/>
    <lineage>
        <taxon>Bacteria</taxon>
        <taxon>Bacillati</taxon>
        <taxon>Actinomycetota</taxon>
        <taxon>Actinomycetes</taxon>
        <taxon>Micromonosporales</taxon>
        <taxon>Micromonosporaceae</taxon>
        <taxon>Micromonospora</taxon>
    </lineage>
</organism>
<evidence type="ECO:0000313" key="2">
    <source>
        <dbReference type="EMBL" id="MBM7076045.1"/>
    </source>
</evidence>
<keyword evidence="3" id="KW-1185">Reference proteome</keyword>
<dbReference type="RefSeq" id="WP_204924079.1">
    <property type="nucleotide sequence ID" value="NZ_JAFEUC010000002.1"/>
</dbReference>
<reference evidence="2 3" key="1">
    <citation type="submission" date="2021-02" db="EMBL/GenBank/DDBJ databases">
        <authorList>
            <person name="Ra J.-S."/>
        </authorList>
    </citation>
    <scope>NUCLEOTIDE SEQUENCE [LARGE SCALE GENOMIC DNA]</scope>
    <source>
        <strain evidence="2 3">MMS20-R1-14</strain>
    </source>
</reference>
<evidence type="ECO:0000313" key="3">
    <source>
        <dbReference type="Proteomes" id="UP001518872"/>
    </source>
</evidence>
<dbReference type="Proteomes" id="UP001518872">
    <property type="component" value="Unassembled WGS sequence"/>
</dbReference>
<comment type="caution">
    <text evidence="2">The sequence shown here is derived from an EMBL/GenBank/DDBJ whole genome shotgun (WGS) entry which is preliminary data.</text>
</comment>